<dbReference type="EMBL" id="CP094532">
    <property type="protein sequence ID" value="UOE40934.1"/>
    <property type="molecule type" value="Genomic_DNA"/>
</dbReference>
<evidence type="ECO:0000313" key="2">
    <source>
        <dbReference type="EMBL" id="UOE40934.1"/>
    </source>
</evidence>
<keyword evidence="1" id="KW-0472">Membrane</keyword>
<dbReference type="RefSeq" id="WP_243549073.1">
    <property type="nucleotide sequence ID" value="NZ_CP094532.1"/>
</dbReference>
<evidence type="ECO:0000256" key="1">
    <source>
        <dbReference type="SAM" id="Phobius"/>
    </source>
</evidence>
<gene>
    <name evidence="2" type="ORF">MTP09_13670</name>
</gene>
<organism evidence="2 3">
    <name type="scientific">Chryseobacterium suipulveris</name>
    <dbReference type="NCBI Taxonomy" id="2929800"/>
    <lineage>
        <taxon>Bacteria</taxon>
        <taxon>Pseudomonadati</taxon>
        <taxon>Bacteroidota</taxon>
        <taxon>Flavobacteriia</taxon>
        <taxon>Flavobacteriales</taxon>
        <taxon>Weeksellaceae</taxon>
        <taxon>Chryseobacterium group</taxon>
        <taxon>Chryseobacterium</taxon>
    </lineage>
</organism>
<sequence length="62" mass="6917">MTSVLARNGAQRNDVAISIKYFSMLSMEFIIIEVASSFLLAMTGNSLLQFSPPNHEYLSSHH</sequence>
<evidence type="ECO:0000313" key="3">
    <source>
        <dbReference type="Proteomes" id="UP000831460"/>
    </source>
</evidence>
<protein>
    <submittedName>
        <fullName evidence="2">Uncharacterized protein</fullName>
    </submittedName>
</protein>
<feature type="transmembrane region" description="Helical" evidence="1">
    <location>
        <begin position="21"/>
        <end position="42"/>
    </location>
</feature>
<dbReference type="Proteomes" id="UP000831460">
    <property type="component" value="Chromosome"/>
</dbReference>
<accession>A0ABY4BQA8</accession>
<keyword evidence="1" id="KW-1133">Transmembrane helix</keyword>
<keyword evidence="1" id="KW-0812">Transmembrane</keyword>
<reference evidence="2 3" key="1">
    <citation type="submission" date="2022-03" db="EMBL/GenBank/DDBJ databases">
        <title>Chryseobacterium sp. isolated from particulate matters in swine house.</title>
        <authorList>
            <person name="Won M."/>
            <person name="Kim S.-J."/>
            <person name="Kwon S.-W."/>
        </authorList>
    </citation>
    <scope>NUCLEOTIDE SEQUENCE [LARGE SCALE GENOMIC DNA]</scope>
    <source>
        <strain evidence="2 3">SC2-2</strain>
    </source>
</reference>
<keyword evidence="3" id="KW-1185">Reference proteome</keyword>
<proteinExistence type="predicted"/>
<name>A0ABY4BQA8_9FLAO</name>